<dbReference type="PANTHER" id="PTHR10695">
    <property type="entry name" value="DEPHOSPHO-COA KINASE-RELATED"/>
    <property type="match status" value="1"/>
</dbReference>
<comment type="catalytic activity">
    <reaction evidence="5">
        <text>3'-dephospho-CoA + ATP = ADP + CoA + H(+)</text>
        <dbReference type="Rhea" id="RHEA:18245"/>
        <dbReference type="ChEBI" id="CHEBI:15378"/>
        <dbReference type="ChEBI" id="CHEBI:30616"/>
        <dbReference type="ChEBI" id="CHEBI:57287"/>
        <dbReference type="ChEBI" id="CHEBI:57328"/>
        <dbReference type="ChEBI" id="CHEBI:456216"/>
        <dbReference type="EC" id="2.7.1.24"/>
    </reaction>
</comment>
<dbReference type="GO" id="GO:0004140">
    <property type="term" value="F:dephospho-CoA kinase activity"/>
    <property type="evidence" value="ECO:0007669"/>
    <property type="project" value="UniProtKB-UniRule"/>
</dbReference>
<dbReference type="OrthoDB" id="9812943at2"/>
<dbReference type="GO" id="GO:0005524">
    <property type="term" value="F:ATP binding"/>
    <property type="evidence" value="ECO:0007669"/>
    <property type="project" value="UniProtKB-UniRule"/>
</dbReference>
<dbReference type="Proteomes" id="UP000028945">
    <property type="component" value="Chromosome"/>
</dbReference>
<protein>
    <recommendedName>
        <fullName evidence="5 6">Dephospho-CoA kinase</fullName>
        <ecNumber evidence="5 6">2.7.1.24</ecNumber>
    </recommendedName>
    <alternativeName>
        <fullName evidence="5">Dephosphocoenzyme A kinase</fullName>
    </alternativeName>
</protein>
<evidence type="ECO:0000313" key="8">
    <source>
        <dbReference type="Proteomes" id="UP000028945"/>
    </source>
</evidence>
<feature type="binding site" evidence="5">
    <location>
        <begin position="16"/>
        <end position="21"/>
    </location>
    <ligand>
        <name>ATP</name>
        <dbReference type="ChEBI" id="CHEBI:30616"/>
    </ligand>
</feature>
<keyword evidence="5" id="KW-0963">Cytoplasm</keyword>
<comment type="similarity">
    <text evidence="1 5">Belongs to the CoaE family.</text>
</comment>
<dbReference type="InterPro" id="IPR027417">
    <property type="entry name" value="P-loop_NTPase"/>
</dbReference>
<keyword evidence="5" id="KW-0418">Kinase</keyword>
<reference evidence="7 8" key="1">
    <citation type="journal article" date="2014" name="BMC Genomics">
        <title>A genomic perspective on a new bacterial genus and species from the Alcaligenaceae family, Basilea psittacipulmonis.</title>
        <authorList>
            <person name="Whiteson K.L."/>
            <person name="Hernandez D."/>
            <person name="Lazarevic V."/>
            <person name="Gaia N."/>
            <person name="Farinelli L."/>
            <person name="Francois P."/>
            <person name="Pilo P."/>
            <person name="Frey J."/>
            <person name="Schrenzel J."/>
        </authorList>
    </citation>
    <scope>NUCLEOTIDE SEQUENCE [LARGE SCALE GENOMIC DNA]</scope>
    <source>
        <strain evidence="7 8">DSM 24701</strain>
    </source>
</reference>
<dbReference type="eggNOG" id="COG0237">
    <property type="taxonomic scope" value="Bacteria"/>
</dbReference>
<proteinExistence type="inferred from homology"/>
<comment type="function">
    <text evidence="5">Catalyzes the phosphorylation of the 3'-hydroxyl group of dephosphocoenzyme A to form coenzyme A.</text>
</comment>
<dbReference type="GO" id="GO:0015937">
    <property type="term" value="P:coenzyme A biosynthetic process"/>
    <property type="evidence" value="ECO:0007669"/>
    <property type="project" value="UniProtKB-UniRule"/>
</dbReference>
<dbReference type="STRING" id="1072685.IX83_06625"/>
<dbReference type="AlphaFoldDB" id="A0A077DEA0"/>
<dbReference type="InterPro" id="IPR001977">
    <property type="entry name" value="Depp_CoAkinase"/>
</dbReference>
<dbReference type="KEGG" id="bpsi:IX83_06625"/>
<organism evidence="7 8">
    <name type="scientific">Basilea psittacipulmonis DSM 24701</name>
    <dbReference type="NCBI Taxonomy" id="1072685"/>
    <lineage>
        <taxon>Bacteria</taxon>
        <taxon>Pseudomonadati</taxon>
        <taxon>Pseudomonadota</taxon>
        <taxon>Betaproteobacteria</taxon>
        <taxon>Burkholderiales</taxon>
        <taxon>Alcaligenaceae</taxon>
        <taxon>Basilea</taxon>
    </lineage>
</organism>
<dbReference type="UniPathway" id="UPA00241">
    <property type="reaction ID" value="UER00356"/>
</dbReference>
<evidence type="ECO:0000256" key="4">
    <source>
        <dbReference type="ARBA" id="ARBA00022993"/>
    </source>
</evidence>
<keyword evidence="4 5" id="KW-0173">Coenzyme A biosynthesis</keyword>
<evidence type="ECO:0000256" key="1">
    <source>
        <dbReference type="ARBA" id="ARBA00009018"/>
    </source>
</evidence>
<keyword evidence="2 5" id="KW-0547">Nucleotide-binding</keyword>
<evidence type="ECO:0000313" key="7">
    <source>
        <dbReference type="EMBL" id="AIL33029.1"/>
    </source>
</evidence>
<keyword evidence="3 5" id="KW-0067">ATP-binding</keyword>
<dbReference type="Pfam" id="PF01121">
    <property type="entry name" value="CoaE"/>
    <property type="match status" value="1"/>
</dbReference>
<keyword evidence="5" id="KW-0808">Transferase</keyword>
<dbReference type="SUPFAM" id="SSF52540">
    <property type="entry name" value="P-loop containing nucleoside triphosphate hydrolases"/>
    <property type="match status" value="1"/>
</dbReference>
<accession>A0A077DEA0</accession>
<dbReference type="PANTHER" id="PTHR10695:SF46">
    <property type="entry name" value="BIFUNCTIONAL COENZYME A SYNTHASE-RELATED"/>
    <property type="match status" value="1"/>
</dbReference>
<dbReference type="CDD" id="cd02022">
    <property type="entry name" value="DPCK"/>
    <property type="match status" value="1"/>
</dbReference>
<dbReference type="NCBIfam" id="TIGR00152">
    <property type="entry name" value="dephospho-CoA kinase"/>
    <property type="match status" value="1"/>
</dbReference>
<keyword evidence="8" id="KW-1185">Reference proteome</keyword>
<dbReference type="HOGENOM" id="CLU_057180_1_2_4"/>
<name>A0A077DEA0_9BURK</name>
<gene>
    <name evidence="5" type="primary">coaE</name>
    <name evidence="7" type="ORF">IX83_06625</name>
</gene>
<evidence type="ECO:0000256" key="2">
    <source>
        <dbReference type="ARBA" id="ARBA00022741"/>
    </source>
</evidence>
<dbReference type="HAMAP" id="MF_00376">
    <property type="entry name" value="Dephospho_CoA_kinase"/>
    <property type="match status" value="1"/>
</dbReference>
<comment type="pathway">
    <text evidence="5">Cofactor biosynthesis; coenzyme A biosynthesis; CoA from (R)-pantothenate: step 5/5.</text>
</comment>
<dbReference type="GO" id="GO:0005737">
    <property type="term" value="C:cytoplasm"/>
    <property type="evidence" value="ECO:0007669"/>
    <property type="project" value="UniProtKB-SubCell"/>
</dbReference>
<evidence type="ECO:0000256" key="5">
    <source>
        <dbReference type="HAMAP-Rule" id="MF_00376"/>
    </source>
</evidence>
<dbReference type="EC" id="2.7.1.24" evidence="5 6"/>
<dbReference type="RefSeq" id="WP_038500471.1">
    <property type="nucleotide sequence ID" value="NZ_AFWK01000021.1"/>
</dbReference>
<comment type="subcellular location">
    <subcellularLocation>
        <location evidence="5">Cytoplasm</location>
    </subcellularLocation>
</comment>
<dbReference type="PROSITE" id="PS51219">
    <property type="entry name" value="DPCK"/>
    <property type="match status" value="1"/>
</dbReference>
<dbReference type="Gene3D" id="3.40.50.300">
    <property type="entry name" value="P-loop containing nucleotide triphosphate hydrolases"/>
    <property type="match status" value="1"/>
</dbReference>
<sequence length="209" mass="23950">MVRKPLLKIGLTGGIGSGKSTVADSLQKKGILIIDADRISRELTGKNGRALAQIKATFGEKSVVETGMNRDYMRGLILSDNTQKWRLEQILHPMIRKEMQECYEHADTAYVVFDIPLLIESIDRYKDFFDHICVVDCDPETQINRVMARSHYSRDQVMKIIALQAPRTKRLEYADAVIHNDQEVTLLQLEEQVNALHERWLHESSKKEG</sequence>
<evidence type="ECO:0000256" key="6">
    <source>
        <dbReference type="NCBIfam" id="TIGR00152"/>
    </source>
</evidence>
<dbReference type="EMBL" id="CP009238">
    <property type="protein sequence ID" value="AIL33029.1"/>
    <property type="molecule type" value="Genomic_DNA"/>
</dbReference>
<evidence type="ECO:0000256" key="3">
    <source>
        <dbReference type="ARBA" id="ARBA00022840"/>
    </source>
</evidence>